<organism evidence="2 3">
    <name type="scientific">Vigna unguiculata</name>
    <name type="common">Cowpea</name>
    <dbReference type="NCBI Taxonomy" id="3917"/>
    <lineage>
        <taxon>Eukaryota</taxon>
        <taxon>Viridiplantae</taxon>
        <taxon>Streptophyta</taxon>
        <taxon>Embryophyta</taxon>
        <taxon>Tracheophyta</taxon>
        <taxon>Spermatophyta</taxon>
        <taxon>Magnoliopsida</taxon>
        <taxon>eudicotyledons</taxon>
        <taxon>Gunneridae</taxon>
        <taxon>Pentapetalae</taxon>
        <taxon>rosids</taxon>
        <taxon>fabids</taxon>
        <taxon>Fabales</taxon>
        <taxon>Fabaceae</taxon>
        <taxon>Papilionoideae</taxon>
        <taxon>50 kb inversion clade</taxon>
        <taxon>NPAAA clade</taxon>
        <taxon>indigoferoid/millettioid clade</taxon>
        <taxon>Phaseoleae</taxon>
        <taxon>Vigna</taxon>
    </lineage>
</organism>
<keyword evidence="3" id="KW-1185">Reference proteome</keyword>
<proteinExistence type="predicted"/>
<dbReference type="Proteomes" id="UP000501690">
    <property type="component" value="Linkage Group LG9"/>
</dbReference>
<reference evidence="2 3" key="1">
    <citation type="submission" date="2019-04" db="EMBL/GenBank/DDBJ databases">
        <title>An improved genome assembly and genetic linkage map for asparagus bean, Vigna unguiculata ssp. sesquipedialis.</title>
        <authorList>
            <person name="Xia Q."/>
            <person name="Zhang R."/>
            <person name="Dong Y."/>
        </authorList>
    </citation>
    <scope>NUCLEOTIDE SEQUENCE [LARGE SCALE GENOMIC DNA]</scope>
    <source>
        <tissue evidence="2">Leaf</tissue>
    </source>
</reference>
<feature type="transmembrane region" description="Helical" evidence="1">
    <location>
        <begin position="20"/>
        <end position="38"/>
    </location>
</feature>
<protein>
    <submittedName>
        <fullName evidence="2">Uncharacterized protein</fullName>
    </submittedName>
</protein>
<sequence>MVRVELKIANGGVLRGSRMLMGVAFGVVVVSWLGQGGIDDGFSLSIGELLVTMMWKLPTTSLSLMCKVVRVDDGGMIVTVKEFVHITIYHSSLSRSVGDVSNVCSRACETFGEGMICWL</sequence>
<dbReference type="EMBL" id="CP039353">
    <property type="protein sequence ID" value="QCE07893.1"/>
    <property type="molecule type" value="Genomic_DNA"/>
</dbReference>
<evidence type="ECO:0000313" key="2">
    <source>
        <dbReference type="EMBL" id="QCE07893.1"/>
    </source>
</evidence>
<evidence type="ECO:0000313" key="3">
    <source>
        <dbReference type="Proteomes" id="UP000501690"/>
    </source>
</evidence>
<name>A0A4D6N254_VIGUN</name>
<keyword evidence="1" id="KW-0472">Membrane</keyword>
<evidence type="ECO:0000256" key="1">
    <source>
        <dbReference type="SAM" id="Phobius"/>
    </source>
</evidence>
<accession>A0A4D6N254</accession>
<dbReference type="AlphaFoldDB" id="A0A4D6N254"/>
<keyword evidence="1" id="KW-1133">Transmembrane helix</keyword>
<gene>
    <name evidence="2" type="ORF">DEO72_LG9g2915</name>
</gene>
<keyword evidence="1" id="KW-0812">Transmembrane</keyword>